<dbReference type="GO" id="GO:0003735">
    <property type="term" value="F:structural constituent of ribosome"/>
    <property type="evidence" value="ECO:0007669"/>
    <property type="project" value="InterPro"/>
</dbReference>
<dbReference type="SUPFAM" id="SSF54686">
    <property type="entry name" value="Ribosomal protein L16p/L10e"/>
    <property type="match status" value="1"/>
</dbReference>
<organism evidence="2 3">
    <name type="scientific">Zingiber officinale</name>
    <name type="common">Ginger</name>
    <name type="synonym">Amomum zingiber</name>
    <dbReference type="NCBI Taxonomy" id="94328"/>
    <lineage>
        <taxon>Eukaryota</taxon>
        <taxon>Viridiplantae</taxon>
        <taxon>Streptophyta</taxon>
        <taxon>Embryophyta</taxon>
        <taxon>Tracheophyta</taxon>
        <taxon>Spermatophyta</taxon>
        <taxon>Magnoliopsida</taxon>
        <taxon>Liliopsida</taxon>
        <taxon>Zingiberales</taxon>
        <taxon>Zingiberaceae</taxon>
        <taxon>Zingiber</taxon>
    </lineage>
</organism>
<dbReference type="InterPro" id="IPR036920">
    <property type="entry name" value="Ribosomal_uL16_sf"/>
</dbReference>
<gene>
    <name evidence="2" type="ORF">ZIOFF_074446</name>
</gene>
<name>A0A8J5BWV5_ZINOF</name>
<sequence>MESPVRLQSLDLLQSFICPFYSFVFVRKRDFTKILKSGKVHANAVMCLSLSRSFYREVGSGSGKERELGWDRRLFSEFAGMLCGHSAFDSAPGSQGKIVRPIRLSRIARLSIVRYSEDNKCERVTYCTESDRKHPSPIKRKRALRSKSAERKEEVRKEALSRARVKEKYERKSEAKSKDYDLALFIRSGDIDRQDLGSMKAKQESQQELDEKKLSCPVLGRKKGISFRGNRISFGRYALKALEPAWKPSRQIEAGHHAMTHTP</sequence>
<keyword evidence="2" id="KW-0496">Mitochondrion</keyword>
<dbReference type="Gene3D" id="3.90.1170.10">
    <property type="entry name" value="Ribosomal protein L10e/L16"/>
    <property type="match status" value="1"/>
</dbReference>
<dbReference type="AlphaFoldDB" id="A0A8J5BWV5"/>
<dbReference type="GO" id="GO:0005840">
    <property type="term" value="C:ribosome"/>
    <property type="evidence" value="ECO:0007669"/>
    <property type="project" value="InterPro"/>
</dbReference>
<feature type="compositionally biased region" description="Basic residues" evidence="1">
    <location>
        <begin position="135"/>
        <end position="145"/>
    </location>
</feature>
<accession>A0A8J5BWV5</accession>
<dbReference type="GO" id="GO:0006412">
    <property type="term" value="P:translation"/>
    <property type="evidence" value="ECO:0007669"/>
    <property type="project" value="InterPro"/>
</dbReference>
<evidence type="ECO:0000313" key="3">
    <source>
        <dbReference type="Proteomes" id="UP000734854"/>
    </source>
</evidence>
<keyword evidence="3" id="KW-1185">Reference proteome</keyword>
<comment type="caution">
    <text evidence="2">The sequence shown here is derived from an EMBL/GenBank/DDBJ whole genome shotgun (WGS) entry which is preliminary data.</text>
</comment>
<reference evidence="2 3" key="1">
    <citation type="submission" date="2020-08" db="EMBL/GenBank/DDBJ databases">
        <title>Plant Genome Project.</title>
        <authorList>
            <person name="Zhang R.-G."/>
        </authorList>
    </citation>
    <scope>NUCLEOTIDE SEQUENCE [LARGE SCALE GENOMIC DNA]</scope>
    <source>
        <tissue evidence="2">Rhizome</tissue>
    </source>
</reference>
<protein>
    <submittedName>
        <fullName evidence="2">Uncharacterized protein</fullName>
    </submittedName>
</protein>
<proteinExistence type="predicted"/>
<evidence type="ECO:0000313" key="2">
    <source>
        <dbReference type="EMBL" id="KAG6467708.1"/>
    </source>
</evidence>
<geneLocation type="mitochondrion" evidence="2"/>
<dbReference type="Proteomes" id="UP000734854">
    <property type="component" value="Unassembled WGS sequence"/>
</dbReference>
<dbReference type="EMBL" id="JACMSC010000025">
    <property type="protein sequence ID" value="KAG6467708.1"/>
    <property type="molecule type" value="Genomic_DNA"/>
</dbReference>
<feature type="region of interest" description="Disordered" evidence="1">
    <location>
        <begin position="131"/>
        <end position="152"/>
    </location>
</feature>
<evidence type="ECO:0000256" key="1">
    <source>
        <dbReference type="SAM" id="MobiDB-lite"/>
    </source>
</evidence>